<protein>
    <recommendedName>
        <fullName evidence="3">Nicotinate-nucleotide adenylyltransferase</fullName>
    </recommendedName>
</protein>
<organism evidence="1 2">
    <name type="scientific">Aestuariibaculum sediminum</name>
    <dbReference type="NCBI Taxonomy" id="2770637"/>
    <lineage>
        <taxon>Bacteria</taxon>
        <taxon>Pseudomonadati</taxon>
        <taxon>Bacteroidota</taxon>
        <taxon>Flavobacteriia</taxon>
        <taxon>Flavobacteriales</taxon>
        <taxon>Flavobacteriaceae</taxon>
    </lineage>
</organism>
<dbReference type="AlphaFoldDB" id="A0A8J6U7H4"/>
<proteinExistence type="predicted"/>
<sequence>MKTYLIGLTLFGFFSITHGQISIAAVPVNIAESKVVSKKAVPVNQFYLNAFDTEVTSKKVEKLQRIIANYDIKKSSAYIASKPSTYNVKFKEGLNVIEATYNQNGIIIQSTEIYKDVRLPYVLNNRLGKKYPGWAFNKVICTRIFNKEENKTKVFYKVVMKKENQKKVVKIDADA</sequence>
<dbReference type="RefSeq" id="WP_188229769.1">
    <property type="nucleotide sequence ID" value="NZ_JACVXB010000002.1"/>
</dbReference>
<dbReference type="EMBL" id="JACVXB010000002">
    <property type="protein sequence ID" value="MBD0831988.1"/>
    <property type="molecule type" value="Genomic_DNA"/>
</dbReference>
<comment type="caution">
    <text evidence="1">The sequence shown here is derived from an EMBL/GenBank/DDBJ whole genome shotgun (WGS) entry which is preliminary data.</text>
</comment>
<evidence type="ECO:0008006" key="3">
    <source>
        <dbReference type="Google" id="ProtNLM"/>
    </source>
</evidence>
<accession>A0A8J6U7H4</accession>
<gene>
    <name evidence="1" type="ORF">ICJ83_07570</name>
</gene>
<evidence type="ECO:0000313" key="1">
    <source>
        <dbReference type="EMBL" id="MBD0831988.1"/>
    </source>
</evidence>
<reference evidence="1 2" key="1">
    <citation type="submission" date="2020-09" db="EMBL/GenBank/DDBJ databases">
        <title>TT11 complete genome.</title>
        <authorList>
            <person name="Wu Z."/>
        </authorList>
    </citation>
    <scope>NUCLEOTIDE SEQUENCE [LARGE SCALE GENOMIC DNA]</scope>
    <source>
        <strain evidence="1 2">TT11</strain>
    </source>
</reference>
<name>A0A8J6U7H4_9FLAO</name>
<dbReference type="Proteomes" id="UP000600588">
    <property type="component" value="Unassembled WGS sequence"/>
</dbReference>
<evidence type="ECO:0000313" key="2">
    <source>
        <dbReference type="Proteomes" id="UP000600588"/>
    </source>
</evidence>
<keyword evidence="2" id="KW-1185">Reference proteome</keyword>